<comment type="caution">
    <text evidence="1">The sequence shown here is derived from an EMBL/GenBank/DDBJ whole genome shotgun (WGS) entry which is preliminary data.</text>
</comment>
<accession>A0A930UX65</accession>
<name>A0A930UX65_9PAST</name>
<dbReference type="EMBL" id="JADION010000046">
    <property type="protein sequence ID" value="MBF4103035.1"/>
    <property type="molecule type" value="Genomic_DNA"/>
</dbReference>
<organism evidence="1">
    <name type="scientific">Gallibacterium anatis</name>
    <dbReference type="NCBI Taxonomy" id="750"/>
    <lineage>
        <taxon>Bacteria</taxon>
        <taxon>Pseudomonadati</taxon>
        <taxon>Pseudomonadota</taxon>
        <taxon>Gammaproteobacteria</taxon>
        <taxon>Pasteurellales</taxon>
        <taxon>Pasteurellaceae</taxon>
        <taxon>Gallibacterium</taxon>
    </lineage>
</organism>
<proteinExistence type="predicted"/>
<protein>
    <submittedName>
        <fullName evidence="1">Uncharacterized protein</fullName>
    </submittedName>
</protein>
<sequence length="95" mass="10762">MASLGNNLFYCGCALHLVPLLKQRSTRRVVFASPKENGERKGTPERLLFSFLSDFPGGKTDFSSKLEKLTLFLSENLPCIRASIKGTHWRIYQNL</sequence>
<reference evidence="1" key="1">
    <citation type="submission" date="2020-11" db="EMBL/GenBank/DDBJ databases">
        <title>Gallibacterium anatis 1637, full genome, WGS.</title>
        <authorList>
            <person name="Laishevtcev A.I."/>
            <person name="Yakimova E.A."/>
            <person name="Petkovich D."/>
            <person name="Stepanova T.V."/>
            <person name="Kalendr R.S."/>
            <person name="Rubalsky E.O."/>
            <person name="Zulkarneev E.R."/>
            <person name="Aleshkin A.V."/>
        </authorList>
    </citation>
    <scope>NUCLEOTIDE SEQUENCE</scope>
    <source>
        <strain evidence="1">1637</strain>
    </source>
</reference>
<gene>
    <name evidence="1" type="ORF">INT80_13270</name>
</gene>
<dbReference type="AlphaFoldDB" id="A0A930UX65"/>
<evidence type="ECO:0000313" key="1">
    <source>
        <dbReference type="EMBL" id="MBF4103035.1"/>
    </source>
</evidence>